<feature type="region of interest" description="Disordered" evidence="6">
    <location>
        <begin position="1"/>
        <end position="21"/>
    </location>
</feature>
<keyword evidence="3 5" id="KW-0328">Glycosyltransferase</keyword>
<comment type="pathway">
    <text evidence="1">Protein modification; protein glycosylation.</text>
</comment>
<keyword evidence="5" id="KW-0812">Transmembrane</keyword>
<dbReference type="EC" id="2.4.1.-" evidence="5"/>
<evidence type="ECO:0000256" key="3">
    <source>
        <dbReference type="ARBA" id="ARBA00022676"/>
    </source>
</evidence>
<dbReference type="GO" id="GO:0046920">
    <property type="term" value="F:alpha-(1-&gt;3)-fucosyltransferase activity"/>
    <property type="evidence" value="ECO:0007669"/>
    <property type="project" value="TreeGrafter"/>
</dbReference>
<evidence type="ECO:0000256" key="4">
    <source>
        <dbReference type="ARBA" id="ARBA00022679"/>
    </source>
</evidence>
<dbReference type="SUPFAM" id="SSF53756">
    <property type="entry name" value="UDP-Glycosyltransferase/glycogen phosphorylase"/>
    <property type="match status" value="1"/>
</dbReference>
<keyword evidence="5" id="KW-0472">Membrane</keyword>
<comment type="caution">
    <text evidence="8">The sequence shown here is derived from an EMBL/GenBank/DDBJ whole genome shotgun (WGS) entry which is preliminary data.</text>
</comment>
<dbReference type="Pfam" id="PF00852">
    <property type="entry name" value="Glyco_transf_10"/>
    <property type="match status" value="1"/>
</dbReference>
<organism evidence="8 9">
    <name type="scientific">Leptomonas seymouri</name>
    <dbReference type="NCBI Taxonomy" id="5684"/>
    <lineage>
        <taxon>Eukaryota</taxon>
        <taxon>Discoba</taxon>
        <taxon>Euglenozoa</taxon>
        <taxon>Kinetoplastea</taxon>
        <taxon>Metakinetoplastina</taxon>
        <taxon>Trypanosomatida</taxon>
        <taxon>Trypanosomatidae</taxon>
        <taxon>Leishmaniinae</taxon>
        <taxon>Leptomonas</taxon>
    </lineage>
</organism>
<feature type="compositionally biased region" description="Basic and acidic residues" evidence="6">
    <location>
        <begin position="522"/>
        <end position="531"/>
    </location>
</feature>
<evidence type="ECO:0000256" key="2">
    <source>
        <dbReference type="ARBA" id="ARBA00008919"/>
    </source>
</evidence>
<feature type="region of interest" description="Disordered" evidence="6">
    <location>
        <begin position="1247"/>
        <end position="1283"/>
    </location>
</feature>
<dbReference type="InterPro" id="IPR001503">
    <property type="entry name" value="Glyco_trans_10"/>
</dbReference>
<evidence type="ECO:0000313" key="9">
    <source>
        <dbReference type="Proteomes" id="UP000038009"/>
    </source>
</evidence>
<evidence type="ECO:0000256" key="1">
    <source>
        <dbReference type="ARBA" id="ARBA00004922"/>
    </source>
</evidence>
<name>A0A0N1PBV7_LEPSE</name>
<feature type="compositionally biased region" description="Polar residues" evidence="6">
    <location>
        <begin position="1251"/>
        <end position="1261"/>
    </location>
</feature>
<accession>A0A0N1PBV7</accession>
<dbReference type="GO" id="GO:0032580">
    <property type="term" value="C:Golgi cisterna membrane"/>
    <property type="evidence" value="ECO:0007669"/>
    <property type="project" value="UniProtKB-SubCell"/>
</dbReference>
<feature type="compositionally biased region" description="Basic and acidic residues" evidence="6">
    <location>
        <begin position="1033"/>
        <end position="1046"/>
    </location>
</feature>
<dbReference type="Gene3D" id="3.40.50.11660">
    <property type="entry name" value="Glycosyl transferase family 10, C-terminal domain"/>
    <property type="match status" value="1"/>
</dbReference>
<reference evidence="8 9" key="1">
    <citation type="journal article" date="2015" name="PLoS Pathog.">
        <title>Leptomonas seymouri: Adaptations to the Dixenous Life Cycle Analyzed by Genome Sequencing, Transcriptome Profiling and Co-infection with Leishmania donovani.</title>
        <authorList>
            <person name="Kraeva N."/>
            <person name="Butenko A."/>
            <person name="Hlavacova J."/>
            <person name="Kostygov A."/>
            <person name="Myskova J."/>
            <person name="Grybchuk D."/>
            <person name="Lestinova T."/>
            <person name="Votypka J."/>
            <person name="Volf P."/>
            <person name="Opperdoes F."/>
            <person name="Flegontov P."/>
            <person name="Lukes J."/>
            <person name="Yurchenko V."/>
        </authorList>
    </citation>
    <scope>NUCLEOTIDE SEQUENCE [LARGE SCALE GENOMIC DNA]</scope>
    <source>
        <strain evidence="8 9">ATCC 30220</strain>
    </source>
</reference>
<dbReference type="EMBL" id="LJSK01000274">
    <property type="protein sequence ID" value="KPI84270.1"/>
    <property type="molecule type" value="Genomic_DNA"/>
</dbReference>
<feature type="compositionally biased region" description="Low complexity" evidence="6">
    <location>
        <begin position="8"/>
        <end position="21"/>
    </location>
</feature>
<comment type="subcellular location">
    <subcellularLocation>
        <location evidence="5">Golgi apparatus</location>
        <location evidence="5">Golgi stack membrane</location>
        <topology evidence="5">Single-pass type II membrane protein</topology>
    </subcellularLocation>
</comment>
<protein>
    <recommendedName>
        <fullName evidence="5">Fucosyltransferase</fullName>
        <ecNumber evidence="5">2.4.1.-</ecNumber>
    </recommendedName>
</protein>
<proteinExistence type="inferred from homology"/>
<comment type="similarity">
    <text evidence="2 5">Belongs to the glycosyltransferase 10 family.</text>
</comment>
<keyword evidence="5" id="KW-1133">Transmembrane helix</keyword>
<feature type="region of interest" description="Disordered" evidence="6">
    <location>
        <begin position="512"/>
        <end position="531"/>
    </location>
</feature>
<dbReference type="OMA" id="AISHCWH"/>
<feature type="region of interest" description="Disordered" evidence="6">
    <location>
        <begin position="1031"/>
        <end position="1053"/>
    </location>
</feature>
<feature type="domain" description="Fucosyltransferase C-terminal" evidence="7">
    <location>
        <begin position="974"/>
        <end position="1030"/>
    </location>
</feature>
<dbReference type="Proteomes" id="UP000038009">
    <property type="component" value="Unassembled WGS sequence"/>
</dbReference>
<evidence type="ECO:0000259" key="7">
    <source>
        <dbReference type="Pfam" id="PF00852"/>
    </source>
</evidence>
<evidence type="ECO:0000256" key="6">
    <source>
        <dbReference type="SAM" id="MobiDB-lite"/>
    </source>
</evidence>
<feature type="region of interest" description="Disordered" evidence="6">
    <location>
        <begin position="849"/>
        <end position="869"/>
    </location>
</feature>
<dbReference type="UniPathway" id="UPA00378"/>
<keyword evidence="9" id="KW-1185">Reference proteome</keyword>
<dbReference type="VEuPathDB" id="TriTrypDB:Lsey_0274_0100"/>
<gene>
    <name evidence="8" type="ORF">ABL78_6684</name>
</gene>
<dbReference type="PANTHER" id="PTHR11929:SF194">
    <property type="entry name" value="ALPHA-(1,3)-FUCOSYLTRANSFERASE 10"/>
    <property type="match status" value="1"/>
</dbReference>
<keyword evidence="5" id="KW-0333">Golgi apparatus</keyword>
<dbReference type="OrthoDB" id="266243at2759"/>
<feature type="region of interest" description="Disordered" evidence="6">
    <location>
        <begin position="1348"/>
        <end position="1378"/>
    </location>
</feature>
<dbReference type="InterPro" id="IPR055270">
    <property type="entry name" value="Glyco_tran_10_C"/>
</dbReference>
<sequence length="1471" mass="160246">MRLRAAKPLSTAASPGSAAAKAPDFADPHALTLIHDATGAVPSKEDEHCVVVVGTAAANDNNAHVPLHWNAGRARARERYAGVRLLFHSACRHCKTSFISLKCLIAAASRALARPPPPPNGTAVSPHCSACVPALARRVASRSCRRALLHYAYFSLLLLLLVLGMGTVADLLMGFALRRIGLNLQVESDGPPAALVDGVRVPWLQCDCAGVSVLGDLGSSGDEADRTSMRAQLQRIYGFVDLLCSVCKIPSRAGVDGTQQLEGLGDLAVTPGSGDAARPFAFYGPLTQAAGTVMQMLGSGAYTVSSLLLPESIALWKWTVLWYTAHVESTQALLLQDRQNRGVEGHAIHPPSLWSFAMTVLDRCLHGEATALTQPDTYLVAGVHGTSQQVCQRRAPLERIGLPRRALPWLEIQAAAFRTKEEWVLDPRGRERLLPFSVPSSSAARDRLRSKWLTMGYVQAEELEGRPEITVSVPSSTGGSLRSYLCSGLVNLSHTNMEYVMDPVRTAALRRSYGGPPAAADTSRRAHDPPTDSKCTGCAIRCVHPSLARRVQQHRHTEATPAGEETDGAISWDVALEDVDAGLIQLPARGDRMRGEGDEVITVTRDDIFTCKVLYRSMFTITKDPALDDDLLLSTDVWLSHFSDPLPVVYANYSSAAAASVVREGDAHPATASSTTCSSPERVPMRLLPVHTAAVYGESLQSFPDYALRQAHWTQFDAVYLPQRVRRPSLLRRRPRRPATHSFSASAPTTRFYTWTVTHLYLRDFQLIVYLNQKLRAIREREPHRRVLLETDLAAQVTATSGVIPRLALELLYGADPMLLPMEGEDLHAPSPSGVGWRPPTVEDWSGRATFPSWSTNDTAGGRQMPPSPSGRIPAIAVAISHCWHGRLWWLSELSRYYPVHNFGRCRIPSPSPLPGDVAEPAPSSAGGIPMRAQNPFPEECTKTLSSRHLSALQRARQNHSSPTVGQPRMLTQLARDCSLRCAFRKYKYVLAFENSIEDDYVTEKVYNALLSGALPLYVGAMNIDEYIPQSGLRRDDDDSDGDHRMGSLGRQRKSSATFGLPVLPVLQLFPLLNETAARLEARRVLGIHEADEAMSRGVLRAHTAALRSRASRARRQTAQPRKGVTNASFPVACGRVPRDAELMMAAQTAEVLARALDEVAQQASHNTSASHFLLYSTSASTAEDSGRAELLDANNAGNAAADASDVPFRLPIGVWPMTAPTTPPNEEGQTEGRVAVGLLPLLRRVHRDLSNGSNRSSTKVGSPREPRARVRDRDQDEVRRGKAPSMYAVRARADNGVTVTANTAFGFAEEVARKRAEAATAAASKPKAAPLRRGTPAMPDRIEIFDEEAEDGGEGQARNSTSSTARVRRSRGDEFSKSFARRRLPPAAAYEAARMRSDGPPMNGFAQLASYLRTLDADPSLVAQAGFFDWWNAERLEDFGAAFSEKLHTPHPICSICAAALEKKQRRGPL</sequence>
<dbReference type="PANTHER" id="PTHR11929">
    <property type="entry name" value="ALPHA- 1,3 -FUCOSYLTRANSFERASE"/>
    <property type="match status" value="1"/>
</dbReference>
<feature type="compositionally biased region" description="Basic and acidic residues" evidence="6">
    <location>
        <begin position="1263"/>
        <end position="1281"/>
    </location>
</feature>
<keyword evidence="4 5" id="KW-0808">Transferase</keyword>
<dbReference type="InterPro" id="IPR038577">
    <property type="entry name" value="GT10-like_C_sf"/>
</dbReference>
<feature type="transmembrane region" description="Helical" evidence="5">
    <location>
        <begin position="151"/>
        <end position="177"/>
    </location>
</feature>
<evidence type="ECO:0000256" key="5">
    <source>
        <dbReference type="RuleBase" id="RU003832"/>
    </source>
</evidence>
<evidence type="ECO:0000313" key="8">
    <source>
        <dbReference type="EMBL" id="KPI84270.1"/>
    </source>
</evidence>